<proteinExistence type="inferred from homology"/>
<keyword evidence="6 9" id="KW-0508">mRNA splicing</keyword>
<evidence type="ECO:0000256" key="10">
    <source>
        <dbReference type="SAM" id="MobiDB-lite"/>
    </source>
</evidence>
<feature type="compositionally biased region" description="Basic and acidic residues" evidence="10">
    <location>
        <begin position="85"/>
        <end position="139"/>
    </location>
</feature>
<evidence type="ECO:0000256" key="3">
    <source>
        <dbReference type="ARBA" id="ARBA00022664"/>
    </source>
</evidence>
<dbReference type="SMART" id="SM00651">
    <property type="entry name" value="Sm"/>
    <property type="match status" value="1"/>
</dbReference>
<comment type="function">
    <text evidence="9">Binds specifically to the 3'-terminal U-tract of U6 snRNA.</text>
</comment>
<dbReference type="InterPro" id="IPR027141">
    <property type="entry name" value="LSm4/Sm_D1/D3"/>
</dbReference>
<evidence type="ECO:0000256" key="6">
    <source>
        <dbReference type="ARBA" id="ARBA00023187"/>
    </source>
</evidence>
<comment type="subunit">
    <text evidence="9">LSm subunits form a heteromer with a doughnut shape.</text>
</comment>
<dbReference type="GO" id="GO:0005681">
    <property type="term" value="C:spliceosomal complex"/>
    <property type="evidence" value="ECO:0007669"/>
    <property type="project" value="UniProtKB-UniRule"/>
</dbReference>
<evidence type="ECO:0000256" key="9">
    <source>
        <dbReference type="RuleBase" id="RU365049"/>
    </source>
</evidence>
<protein>
    <recommendedName>
        <fullName evidence="9">U6 snRNA-associated Sm-like protein LSm4</fullName>
    </recommendedName>
</protein>
<evidence type="ECO:0000256" key="5">
    <source>
        <dbReference type="ARBA" id="ARBA00022884"/>
    </source>
</evidence>
<dbReference type="InterPro" id="IPR047575">
    <property type="entry name" value="Sm"/>
</dbReference>
<dbReference type="CDD" id="cd01723">
    <property type="entry name" value="LSm4"/>
    <property type="match status" value="1"/>
</dbReference>
<comment type="similarity">
    <text evidence="2 9">Belongs to the snRNP Sm proteins family.</text>
</comment>
<keyword evidence="5 9" id="KW-0694">RNA-binding</keyword>
<comment type="subcellular location">
    <subcellularLocation>
        <location evidence="1 9">Nucleus</location>
    </subcellularLocation>
</comment>
<keyword evidence="4 9" id="KW-0747">Spliceosome</keyword>
<dbReference type="EMBL" id="MZMZ02002198">
    <property type="protein sequence ID" value="RQM26920.1"/>
    <property type="molecule type" value="Genomic_DNA"/>
</dbReference>
<dbReference type="InterPro" id="IPR010920">
    <property type="entry name" value="LSM_dom_sf"/>
</dbReference>
<dbReference type="InterPro" id="IPR001163">
    <property type="entry name" value="Sm_dom_euk/arc"/>
</dbReference>
<keyword evidence="13" id="KW-1185">Reference proteome</keyword>
<gene>
    <name evidence="9" type="primary">LSM4</name>
    <name evidence="12" type="ORF">B5M09_006464</name>
</gene>
<dbReference type="GO" id="GO:0000398">
    <property type="term" value="P:mRNA splicing, via spliceosome"/>
    <property type="evidence" value="ECO:0007669"/>
    <property type="project" value="InterPro"/>
</dbReference>
<feature type="domain" description="Sm" evidence="11">
    <location>
        <begin position="1"/>
        <end position="61"/>
    </location>
</feature>
<evidence type="ECO:0000256" key="7">
    <source>
        <dbReference type="ARBA" id="ARBA00023242"/>
    </source>
</evidence>
<feature type="region of interest" description="Disordered" evidence="10">
    <location>
        <begin position="68"/>
        <end position="158"/>
    </location>
</feature>
<keyword evidence="3 9" id="KW-0507">mRNA processing</keyword>
<evidence type="ECO:0000313" key="13">
    <source>
        <dbReference type="Proteomes" id="UP000284702"/>
    </source>
</evidence>
<evidence type="ECO:0000256" key="2">
    <source>
        <dbReference type="ARBA" id="ARBA00006850"/>
    </source>
</evidence>
<reference evidence="12" key="1">
    <citation type="submission" date="2018-07" db="EMBL/GenBank/DDBJ databases">
        <title>Annotation of Aphanomyces astaci genome assembly.</title>
        <authorList>
            <person name="Studholme D.J."/>
        </authorList>
    </citation>
    <scope>NUCLEOTIDE SEQUENCE [LARGE SCALE GENOMIC DNA]</scope>
    <source>
        <strain evidence="12">Pc</strain>
    </source>
</reference>
<evidence type="ECO:0000256" key="8">
    <source>
        <dbReference type="ARBA" id="ARBA00023274"/>
    </source>
</evidence>
<dbReference type="AlphaFoldDB" id="A0A425DCE6"/>
<dbReference type="Gene3D" id="2.30.30.100">
    <property type="match status" value="1"/>
</dbReference>
<evidence type="ECO:0000256" key="1">
    <source>
        <dbReference type="ARBA" id="ARBA00004123"/>
    </source>
</evidence>
<dbReference type="VEuPathDB" id="FungiDB:H257_11681"/>
<accession>A0A425DCE6</accession>
<dbReference type="GO" id="GO:0003723">
    <property type="term" value="F:RNA binding"/>
    <property type="evidence" value="ECO:0007669"/>
    <property type="project" value="UniProtKB-KW"/>
</dbReference>
<dbReference type="Pfam" id="PF01423">
    <property type="entry name" value="LSM"/>
    <property type="match status" value="1"/>
</dbReference>
<comment type="caution">
    <text evidence="12">The sequence shown here is derived from an EMBL/GenBank/DDBJ whole genome shotgun (WGS) entry which is preliminary data.</text>
</comment>
<evidence type="ECO:0000259" key="11">
    <source>
        <dbReference type="PROSITE" id="PS52002"/>
    </source>
</evidence>
<dbReference type="InterPro" id="IPR034101">
    <property type="entry name" value="Lsm4"/>
</dbReference>
<sequence>MLVELKSGDTYNGQLVNCDTWMNINLKEVICTAKDGDRFWKLPECYIRGNTIKYIRIPDEILDMVVEEDLTKKGGRGGVGSRGDGGGRGRGEGGRGRGEGGRGRGEGGGRGRGEGGRGRGDGGGRGRGEGRGRGGRDGSSRGGRGSSRGGRGYQGDTA</sequence>
<dbReference type="SUPFAM" id="SSF50182">
    <property type="entry name" value="Sm-like ribonucleoproteins"/>
    <property type="match status" value="1"/>
</dbReference>
<evidence type="ECO:0000256" key="4">
    <source>
        <dbReference type="ARBA" id="ARBA00022728"/>
    </source>
</evidence>
<dbReference type="PANTHER" id="PTHR23338">
    <property type="entry name" value="SMALL NUCLEAR RIBONUCLEOPROTEIN SM"/>
    <property type="match status" value="1"/>
</dbReference>
<dbReference type="Proteomes" id="UP000284702">
    <property type="component" value="Unassembled WGS sequence"/>
</dbReference>
<evidence type="ECO:0000313" key="12">
    <source>
        <dbReference type="EMBL" id="RQM26920.1"/>
    </source>
</evidence>
<organism evidence="12 13">
    <name type="scientific">Aphanomyces astaci</name>
    <name type="common">Crayfish plague agent</name>
    <dbReference type="NCBI Taxonomy" id="112090"/>
    <lineage>
        <taxon>Eukaryota</taxon>
        <taxon>Sar</taxon>
        <taxon>Stramenopiles</taxon>
        <taxon>Oomycota</taxon>
        <taxon>Saprolegniomycetes</taxon>
        <taxon>Saprolegniales</taxon>
        <taxon>Verrucalvaceae</taxon>
        <taxon>Aphanomyces</taxon>
    </lineage>
</organism>
<feature type="compositionally biased region" description="Gly residues" evidence="10">
    <location>
        <begin position="140"/>
        <end position="158"/>
    </location>
</feature>
<keyword evidence="8 9" id="KW-0687">Ribonucleoprotein</keyword>
<keyword evidence="7 9" id="KW-0539">Nucleus</keyword>
<dbReference type="GO" id="GO:0000956">
    <property type="term" value="P:nuclear-transcribed mRNA catabolic process"/>
    <property type="evidence" value="ECO:0007669"/>
    <property type="project" value="UniProtKB-UniRule"/>
</dbReference>
<name>A0A425DCE6_APHAT</name>
<dbReference type="PROSITE" id="PS52002">
    <property type="entry name" value="SM"/>
    <property type="match status" value="1"/>
</dbReference>